<dbReference type="InterPro" id="IPR031322">
    <property type="entry name" value="Shikimate/glucono_kinase"/>
</dbReference>
<dbReference type="GO" id="GO:0005524">
    <property type="term" value="F:ATP binding"/>
    <property type="evidence" value="ECO:0007669"/>
    <property type="project" value="UniProtKB-KW"/>
</dbReference>
<evidence type="ECO:0000256" key="7">
    <source>
        <dbReference type="ARBA" id="ARBA00022777"/>
    </source>
</evidence>
<evidence type="ECO:0000256" key="2">
    <source>
        <dbReference type="ARBA" id="ARBA00006997"/>
    </source>
</evidence>
<dbReference type="CDD" id="cd00464">
    <property type="entry name" value="SK"/>
    <property type="match status" value="1"/>
</dbReference>
<gene>
    <name evidence="11" type="ORF">UFOPK2001_00353</name>
</gene>
<dbReference type="InterPro" id="IPR023000">
    <property type="entry name" value="Shikimate_kinase_CS"/>
</dbReference>
<name>A0A6J6IUY6_9ZZZZ</name>
<dbReference type="EC" id="2.7.1.71" evidence="3"/>
<evidence type="ECO:0000256" key="3">
    <source>
        <dbReference type="ARBA" id="ARBA00012154"/>
    </source>
</evidence>
<proteinExistence type="inferred from homology"/>
<sequence length="166" mass="18227">MSKSSDTIVLIGPMGVGKTTIGRKLAKALKLPFIDTDNLISDEHGPIPAIFEERGEPTFRRLEEEALEKAIRESAVVATGGGAVISALTRKRLKDVTVVYLSTDGKHIASRLKNGNRPLIQNGVEDWRRIYAERKPLYVETADFEINTSGQPISASIQDIIEKLGK</sequence>
<dbReference type="PRINTS" id="PR01100">
    <property type="entry name" value="SHIKIMTKNASE"/>
</dbReference>
<keyword evidence="9" id="KW-0057">Aromatic amino acid biosynthesis</keyword>
<dbReference type="GO" id="GO:0009073">
    <property type="term" value="P:aromatic amino acid family biosynthetic process"/>
    <property type="evidence" value="ECO:0007669"/>
    <property type="project" value="UniProtKB-KW"/>
</dbReference>
<evidence type="ECO:0000256" key="4">
    <source>
        <dbReference type="ARBA" id="ARBA00022605"/>
    </source>
</evidence>
<organism evidence="11">
    <name type="scientific">freshwater metagenome</name>
    <dbReference type="NCBI Taxonomy" id="449393"/>
    <lineage>
        <taxon>unclassified sequences</taxon>
        <taxon>metagenomes</taxon>
        <taxon>ecological metagenomes</taxon>
    </lineage>
</organism>
<evidence type="ECO:0000256" key="9">
    <source>
        <dbReference type="ARBA" id="ARBA00023141"/>
    </source>
</evidence>
<evidence type="ECO:0000256" key="8">
    <source>
        <dbReference type="ARBA" id="ARBA00022840"/>
    </source>
</evidence>
<keyword evidence="4" id="KW-0028">Amino-acid biosynthesis</keyword>
<comment type="catalytic activity">
    <reaction evidence="10">
        <text>shikimate + ATP = 3-phosphoshikimate + ADP + H(+)</text>
        <dbReference type="Rhea" id="RHEA:13121"/>
        <dbReference type="ChEBI" id="CHEBI:15378"/>
        <dbReference type="ChEBI" id="CHEBI:30616"/>
        <dbReference type="ChEBI" id="CHEBI:36208"/>
        <dbReference type="ChEBI" id="CHEBI:145989"/>
        <dbReference type="ChEBI" id="CHEBI:456216"/>
        <dbReference type="EC" id="2.7.1.71"/>
    </reaction>
</comment>
<protein>
    <recommendedName>
        <fullName evidence="3">shikimate kinase</fullName>
        <ecNumber evidence="3">2.7.1.71</ecNumber>
    </recommendedName>
</protein>
<dbReference type="InterPro" id="IPR000623">
    <property type="entry name" value="Shikimate_kinase/TSH1"/>
</dbReference>
<dbReference type="GO" id="GO:0005829">
    <property type="term" value="C:cytosol"/>
    <property type="evidence" value="ECO:0007669"/>
    <property type="project" value="TreeGrafter"/>
</dbReference>
<evidence type="ECO:0000256" key="1">
    <source>
        <dbReference type="ARBA" id="ARBA00004842"/>
    </source>
</evidence>
<evidence type="ECO:0000256" key="10">
    <source>
        <dbReference type="ARBA" id="ARBA00048567"/>
    </source>
</evidence>
<keyword evidence="5" id="KW-0808">Transferase</keyword>
<accession>A0A6J6IUY6</accession>
<dbReference type="AlphaFoldDB" id="A0A6J6IUY6"/>
<comment type="pathway">
    <text evidence="1">Metabolic intermediate biosynthesis; chorismate biosynthesis; chorismate from D-erythrose 4-phosphate and phosphoenolpyruvate: step 5/7.</text>
</comment>
<keyword evidence="6" id="KW-0547">Nucleotide-binding</keyword>
<keyword evidence="7" id="KW-0418">Kinase</keyword>
<comment type="similarity">
    <text evidence="2">Belongs to the shikimate kinase family.</text>
</comment>
<dbReference type="PANTHER" id="PTHR21087">
    <property type="entry name" value="SHIKIMATE KINASE"/>
    <property type="match status" value="1"/>
</dbReference>
<dbReference type="GO" id="GO:0004765">
    <property type="term" value="F:shikimate kinase activity"/>
    <property type="evidence" value="ECO:0007669"/>
    <property type="project" value="UniProtKB-EC"/>
</dbReference>
<dbReference type="EMBL" id="CAEZVN010000020">
    <property type="protein sequence ID" value="CAB4628288.1"/>
    <property type="molecule type" value="Genomic_DNA"/>
</dbReference>
<evidence type="ECO:0000256" key="5">
    <source>
        <dbReference type="ARBA" id="ARBA00022679"/>
    </source>
</evidence>
<dbReference type="GO" id="GO:0008652">
    <property type="term" value="P:amino acid biosynthetic process"/>
    <property type="evidence" value="ECO:0007669"/>
    <property type="project" value="UniProtKB-KW"/>
</dbReference>
<dbReference type="UniPathway" id="UPA00053">
    <property type="reaction ID" value="UER00088"/>
</dbReference>
<dbReference type="InterPro" id="IPR027417">
    <property type="entry name" value="P-loop_NTPase"/>
</dbReference>
<dbReference type="HAMAP" id="MF_00109">
    <property type="entry name" value="Shikimate_kinase"/>
    <property type="match status" value="1"/>
</dbReference>
<evidence type="ECO:0000256" key="6">
    <source>
        <dbReference type="ARBA" id="ARBA00022741"/>
    </source>
</evidence>
<dbReference type="PANTHER" id="PTHR21087:SF16">
    <property type="entry name" value="SHIKIMATE KINASE 1, CHLOROPLASTIC"/>
    <property type="match status" value="1"/>
</dbReference>
<dbReference type="Pfam" id="PF01202">
    <property type="entry name" value="SKI"/>
    <property type="match status" value="1"/>
</dbReference>
<dbReference type="SUPFAM" id="SSF52540">
    <property type="entry name" value="P-loop containing nucleoside triphosphate hydrolases"/>
    <property type="match status" value="1"/>
</dbReference>
<dbReference type="GO" id="GO:0009423">
    <property type="term" value="P:chorismate biosynthetic process"/>
    <property type="evidence" value="ECO:0007669"/>
    <property type="project" value="UniProtKB-UniPathway"/>
</dbReference>
<evidence type="ECO:0000313" key="11">
    <source>
        <dbReference type="EMBL" id="CAB4628288.1"/>
    </source>
</evidence>
<dbReference type="PROSITE" id="PS01128">
    <property type="entry name" value="SHIKIMATE_KINASE"/>
    <property type="match status" value="1"/>
</dbReference>
<keyword evidence="8" id="KW-0067">ATP-binding</keyword>
<reference evidence="11" key="1">
    <citation type="submission" date="2020-05" db="EMBL/GenBank/DDBJ databases">
        <authorList>
            <person name="Chiriac C."/>
            <person name="Salcher M."/>
            <person name="Ghai R."/>
            <person name="Kavagutti S V."/>
        </authorList>
    </citation>
    <scope>NUCLEOTIDE SEQUENCE</scope>
</reference>
<dbReference type="Gene3D" id="3.40.50.300">
    <property type="entry name" value="P-loop containing nucleotide triphosphate hydrolases"/>
    <property type="match status" value="1"/>
</dbReference>